<evidence type="ECO:0000313" key="2">
    <source>
        <dbReference type="Proteomes" id="UP001558613"/>
    </source>
</evidence>
<evidence type="ECO:0000313" key="1">
    <source>
        <dbReference type="EMBL" id="KAL1262185.1"/>
    </source>
</evidence>
<dbReference type="EMBL" id="JAYMGO010000014">
    <property type="protein sequence ID" value="KAL1262185.1"/>
    <property type="molecule type" value="Genomic_DNA"/>
</dbReference>
<reference evidence="1 2" key="1">
    <citation type="submission" date="2023-09" db="EMBL/GenBank/DDBJ databases">
        <authorList>
            <person name="Wang M."/>
        </authorList>
    </citation>
    <scope>NUCLEOTIDE SEQUENCE [LARGE SCALE GENOMIC DNA]</scope>
    <source>
        <strain evidence="1">GT-2023</strain>
        <tissue evidence="1">Liver</tissue>
    </source>
</reference>
<gene>
    <name evidence="1" type="ORF">QQF64_007450</name>
</gene>
<sequence length="112" mass="12220">MLSAYEISLDSCRLGTQTYPVGKKLGHCKELTSGKSFNFCSHASSTWWPVVLSDISKCGAGMRQQVCVVVGSALRSEWLLCARGRCRDRASVGGTSVWSSLEFLRTISAVRV</sequence>
<comment type="caution">
    <text evidence="1">The sequence shown here is derived from an EMBL/GenBank/DDBJ whole genome shotgun (WGS) entry which is preliminary data.</text>
</comment>
<accession>A0ABR3MBD3</accession>
<name>A0ABR3MBD3_9TELE</name>
<protein>
    <submittedName>
        <fullName evidence="1">Uncharacterized protein</fullName>
    </submittedName>
</protein>
<keyword evidence="2" id="KW-1185">Reference proteome</keyword>
<dbReference type="Proteomes" id="UP001558613">
    <property type="component" value="Unassembled WGS sequence"/>
</dbReference>
<organism evidence="1 2">
    <name type="scientific">Cirrhinus molitorella</name>
    <name type="common">mud carp</name>
    <dbReference type="NCBI Taxonomy" id="172907"/>
    <lineage>
        <taxon>Eukaryota</taxon>
        <taxon>Metazoa</taxon>
        <taxon>Chordata</taxon>
        <taxon>Craniata</taxon>
        <taxon>Vertebrata</taxon>
        <taxon>Euteleostomi</taxon>
        <taxon>Actinopterygii</taxon>
        <taxon>Neopterygii</taxon>
        <taxon>Teleostei</taxon>
        <taxon>Ostariophysi</taxon>
        <taxon>Cypriniformes</taxon>
        <taxon>Cyprinidae</taxon>
        <taxon>Labeoninae</taxon>
        <taxon>Labeonini</taxon>
        <taxon>Cirrhinus</taxon>
    </lineage>
</organism>
<proteinExistence type="predicted"/>